<feature type="domain" description="Topo IIA-type catalytic" evidence="8">
    <location>
        <begin position="1"/>
        <end position="357"/>
    </location>
</feature>
<evidence type="ECO:0000313" key="10">
    <source>
        <dbReference type="Proteomes" id="UP000265200"/>
    </source>
</evidence>
<dbReference type="GO" id="GO:0005524">
    <property type="term" value="F:ATP binding"/>
    <property type="evidence" value="ECO:0007669"/>
    <property type="project" value="InterPro"/>
</dbReference>
<proteinExistence type="inferred from homology"/>
<reference key="1">
    <citation type="journal article" date="2007" name="Nature">
        <title>The medaka draft genome and insights into vertebrate genome evolution.</title>
        <authorList>
            <person name="Kasahara M."/>
            <person name="Naruse K."/>
            <person name="Sasaki S."/>
            <person name="Nakatani Y."/>
            <person name="Qu W."/>
            <person name="Ahsan B."/>
            <person name="Yamada T."/>
            <person name="Nagayasu Y."/>
            <person name="Doi K."/>
            <person name="Kasai Y."/>
            <person name="Jindo T."/>
            <person name="Kobayashi D."/>
            <person name="Shimada A."/>
            <person name="Toyoda A."/>
            <person name="Kuroki Y."/>
            <person name="Fujiyama A."/>
            <person name="Sasaki T."/>
            <person name="Shimizu A."/>
            <person name="Asakawa S."/>
            <person name="Shimizu N."/>
            <person name="Hashimoto S."/>
            <person name="Yang J."/>
            <person name="Lee Y."/>
            <person name="Matsushima K."/>
            <person name="Sugano S."/>
            <person name="Sakaizumi M."/>
            <person name="Narita T."/>
            <person name="Ohishi K."/>
            <person name="Haga S."/>
            <person name="Ohta F."/>
            <person name="Nomoto H."/>
            <person name="Nogata K."/>
            <person name="Morishita T."/>
            <person name="Endo T."/>
            <person name="Shin-I T."/>
            <person name="Takeda H."/>
            <person name="Morishita S."/>
            <person name="Kohara Y."/>
        </authorList>
    </citation>
    <scope>NUCLEOTIDE SEQUENCE [LARGE SCALE GENOMIC DNA]</scope>
    <source>
        <strain>Hd-rR</strain>
    </source>
</reference>
<evidence type="ECO:0000256" key="4">
    <source>
        <dbReference type="ARBA" id="ARBA00011080"/>
    </source>
</evidence>
<evidence type="ECO:0000313" key="9">
    <source>
        <dbReference type="Ensembl" id="ENSORLP00015017589.1"/>
    </source>
</evidence>
<dbReference type="Gene3D" id="3.90.199.10">
    <property type="entry name" value="Topoisomerase II, domain 5"/>
    <property type="match status" value="1"/>
</dbReference>
<dbReference type="SMART" id="SM00434">
    <property type="entry name" value="TOP4c"/>
    <property type="match status" value="1"/>
</dbReference>
<comment type="subcellular location">
    <subcellularLocation>
        <location evidence="1">Cytoplasm</location>
    </subcellularLocation>
    <subcellularLocation>
        <location evidence="2">Nucleus</location>
        <location evidence="2">Nucleolus</location>
    </subcellularLocation>
    <subcellularLocation>
        <location evidence="3">Nucleus</location>
        <location evidence="3">Nucleoplasm</location>
    </subcellularLocation>
</comment>
<dbReference type="GO" id="GO:0005730">
    <property type="term" value="C:nucleolus"/>
    <property type="evidence" value="ECO:0007669"/>
    <property type="project" value="UniProtKB-SubCell"/>
</dbReference>
<dbReference type="PANTHER" id="PTHR10169">
    <property type="entry name" value="DNA TOPOISOMERASE/GYRASE"/>
    <property type="match status" value="1"/>
</dbReference>
<keyword evidence="6 7" id="KW-0238">DNA-binding</keyword>
<evidence type="ECO:0000256" key="1">
    <source>
        <dbReference type="ARBA" id="ARBA00004496"/>
    </source>
</evidence>
<dbReference type="FunFam" id="3.30.1360.40:FF:000003">
    <property type="entry name" value="DNA topoisomerase 2"/>
    <property type="match status" value="1"/>
</dbReference>
<dbReference type="InterPro" id="IPR013758">
    <property type="entry name" value="Topo_IIA_A/C_ab"/>
</dbReference>
<dbReference type="GO" id="GO:0005737">
    <property type="term" value="C:cytoplasm"/>
    <property type="evidence" value="ECO:0007669"/>
    <property type="project" value="UniProtKB-SubCell"/>
</dbReference>
<evidence type="ECO:0000256" key="7">
    <source>
        <dbReference type="PROSITE-ProRule" id="PRU01384"/>
    </source>
</evidence>
<dbReference type="Proteomes" id="UP000265200">
    <property type="component" value="Chromosome 19"/>
</dbReference>
<dbReference type="PROSITE" id="PS52040">
    <property type="entry name" value="TOPO_IIA"/>
    <property type="match status" value="1"/>
</dbReference>
<evidence type="ECO:0000256" key="3">
    <source>
        <dbReference type="ARBA" id="ARBA00004642"/>
    </source>
</evidence>
<dbReference type="InterPro" id="IPR050634">
    <property type="entry name" value="DNA_Topoisomerase_II"/>
</dbReference>
<dbReference type="Gene3D" id="3.30.1360.40">
    <property type="match status" value="1"/>
</dbReference>
<organism evidence="9 10">
    <name type="scientific">Oryzias latipes</name>
    <name type="common">Japanese rice fish</name>
    <name type="synonym">Japanese killifish</name>
    <dbReference type="NCBI Taxonomy" id="8090"/>
    <lineage>
        <taxon>Eukaryota</taxon>
        <taxon>Metazoa</taxon>
        <taxon>Chordata</taxon>
        <taxon>Craniata</taxon>
        <taxon>Vertebrata</taxon>
        <taxon>Euteleostomi</taxon>
        <taxon>Actinopterygii</taxon>
        <taxon>Neopterygii</taxon>
        <taxon>Teleostei</taxon>
        <taxon>Neoteleostei</taxon>
        <taxon>Acanthomorphata</taxon>
        <taxon>Ovalentaria</taxon>
        <taxon>Atherinomorphae</taxon>
        <taxon>Beloniformes</taxon>
        <taxon>Adrianichthyidae</taxon>
        <taxon>Oryziinae</taxon>
        <taxon>Oryzias</taxon>
    </lineage>
</organism>
<dbReference type="AlphaFoldDB" id="A0A3P9ICH1"/>
<dbReference type="PANTHER" id="PTHR10169:SF61">
    <property type="entry name" value="DNA TOPOISOMERASE 2-ALPHA"/>
    <property type="match status" value="1"/>
</dbReference>
<evidence type="ECO:0000256" key="6">
    <source>
        <dbReference type="ARBA" id="ARBA00023125"/>
    </source>
</evidence>
<dbReference type="Ensembl" id="ENSORLT00015026079.1">
    <property type="protein sequence ID" value="ENSORLP00015017589.1"/>
    <property type="gene ID" value="ENSORLG00015018621.1"/>
</dbReference>
<sequence>LITGYKTRNEDPLARLVFPPVDDNLLKYNYDDNQRVEPEWYIPIIPTVLVNGAEGIGTGWASKIPNYDIREIVSNIHRMLDGEEPLPMLPNYKGFRGTIDQVMSNQYMNSGEVAIIDSTTIEISELPVKTWTQAYKENVLEPMLNGTDKVPALITDYKEYHTDATVRFVVKMTEEKLMEAEAAGLHKVFKLQSPLTCNSMVLFDYAGSLKKYESVQDILKDFFDLRMKYYVLRKEWLVGMLGAESSKLSNQARFILEKIQGTLVIENKPKKELIRMLQEMGYDSDPVRAWKEAQKKAGRAEREDQSSGADYNYLLSMPMWFLTKEKKEELCKQRDAKMTELNTLKGKSPADLWKEDLAAFSEELEVF</sequence>
<dbReference type="InterPro" id="IPR013760">
    <property type="entry name" value="Topo_IIA-like_dom_sf"/>
</dbReference>
<evidence type="ECO:0000256" key="2">
    <source>
        <dbReference type="ARBA" id="ARBA00004604"/>
    </source>
</evidence>
<dbReference type="FunFam" id="1.10.268.10:FF:000002">
    <property type="entry name" value="DNA topoisomerase 2"/>
    <property type="match status" value="1"/>
</dbReference>
<dbReference type="GO" id="GO:0003918">
    <property type="term" value="F:DNA topoisomerase type II (double strand cut, ATP-hydrolyzing) activity"/>
    <property type="evidence" value="ECO:0007669"/>
    <property type="project" value="InterPro"/>
</dbReference>
<protein>
    <recommendedName>
        <fullName evidence="8">Topo IIA-type catalytic domain-containing protein</fullName>
    </recommendedName>
</protein>
<dbReference type="GO" id="GO:0005654">
    <property type="term" value="C:nucleoplasm"/>
    <property type="evidence" value="ECO:0007669"/>
    <property type="project" value="UniProtKB-SubCell"/>
</dbReference>
<reference evidence="9 10" key="2">
    <citation type="submission" date="2017-04" db="EMBL/GenBank/DDBJ databases">
        <title>CpG methylation of centromeres and impact of large insertions on vertebrate speciation.</title>
        <authorList>
            <person name="Ichikawa K."/>
            <person name="Yoshimura J."/>
            <person name="Morishita S."/>
        </authorList>
    </citation>
    <scope>NUCLEOTIDE SEQUENCE</scope>
    <source>
        <strain evidence="9 10">HSOK</strain>
    </source>
</reference>
<dbReference type="InterPro" id="IPR013757">
    <property type="entry name" value="Topo_IIA_A_a_sf"/>
</dbReference>
<dbReference type="PRINTS" id="PR01158">
    <property type="entry name" value="TOPISMRASEII"/>
</dbReference>
<keyword evidence="5" id="KW-0963">Cytoplasm</keyword>
<dbReference type="InterPro" id="IPR002205">
    <property type="entry name" value="Topo_IIA_dom_A"/>
</dbReference>
<evidence type="ECO:0000259" key="8">
    <source>
        <dbReference type="PROSITE" id="PS52040"/>
    </source>
</evidence>
<dbReference type="Gene3D" id="1.10.268.10">
    <property type="entry name" value="Topoisomerase, domain 3"/>
    <property type="match status" value="1"/>
</dbReference>
<accession>A0A3P9ICH1</accession>
<evidence type="ECO:0000256" key="5">
    <source>
        <dbReference type="ARBA" id="ARBA00022490"/>
    </source>
</evidence>
<dbReference type="InterPro" id="IPR001154">
    <property type="entry name" value="TopoII_euk"/>
</dbReference>
<dbReference type="Pfam" id="PF00521">
    <property type="entry name" value="DNA_topoisoIV"/>
    <property type="match status" value="1"/>
</dbReference>
<comment type="similarity">
    <text evidence="4">Belongs to the type II topoisomerase family.</text>
</comment>
<dbReference type="GO" id="GO:0003677">
    <property type="term" value="F:DNA binding"/>
    <property type="evidence" value="ECO:0007669"/>
    <property type="project" value="UniProtKB-UniRule"/>
</dbReference>
<reference evidence="9" key="3">
    <citation type="submission" date="2025-08" db="UniProtKB">
        <authorList>
            <consortium name="Ensembl"/>
        </authorList>
    </citation>
    <scope>IDENTIFICATION</scope>
    <source>
        <strain evidence="9">HSOK</strain>
    </source>
</reference>
<comment type="caution">
    <text evidence="7">Lacks conserved residue(s) required for the propagation of feature annotation.</text>
</comment>
<dbReference type="SUPFAM" id="SSF56719">
    <property type="entry name" value="Type II DNA topoisomerase"/>
    <property type="match status" value="1"/>
</dbReference>
<reference evidence="9" key="4">
    <citation type="submission" date="2025-09" db="UniProtKB">
        <authorList>
            <consortium name="Ensembl"/>
        </authorList>
    </citation>
    <scope>IDENTIFICATION</scope>
    <source>
        <strain evidence="9">HSOK</strain>
    </source>
</reference>
<name>A0A3P9ICH1_ORYLA</name>
<dbReference type="GO" id="GO:0006265">
    <property type="term" value="P:DNA topological change"/>
    <property type="evidence" value="ECO:0007669"/>
    <property type="project" value="InterPro"/>
</dbReference>